<dbReference type="GO" id="GO:0003796">
    <property type="term" value="F:lysozyme activity"/>
    <property type="evidence" value="ECO:0007669"/>
    <property type="project" value="InterPro"/>
</dbReference>
<dbReference type="GO" id="GO:0031640">
    <property type="term" value="P:killing of cells of another organism"/>
    <property type="evidence" value="ECO:0007669"/>
    <property type="project" value="UniProtKB-KW"/>
</dbReference>
<gene>
    <name evidence="5" type="ORF">ACN38_g5405</name>
</gene>
<dbReference type="AlphaFoldDB" id="A0A0M8P532"/>
<comment type="caution">
    <text evidence="5">The sequence shown here is derived from an EMBL/GenBank/DDBJ whole genome shotgun (WGS) entry which is preliminary data.</text>
</comment>
<keyword evidence="1" id="KW-0929">Antimicrobial</keyword>
<keyword evidence="6" id="KW-1185">Reference proteome</keyword>
<dbReference type="GO" id="GO:0009253">
    <property type="term" value="P:peptidoglycan catabolic process"/>
    <property type="evidence" value="ECO:0007669"/>
    <property type="project" value="InterPro"/>
</dbReference>
<keyword evidence="4" id="KW-0732">Signal</keyword>
<dbReference type="InterPro" id="IPR051018">
    <property type="entry name" value="Bacteriophage_GH24"/>
</dbReference>
<dbReference type="Pfam" id="PF00959">
    <property type="entry name" value="Phage_lysozyme"/>
    <property type="match status" value="1"/>
</dbReference>
<dbReference type="OrthoDB" id="5358886at2759"/>
<dbReference type="Gene3D" id="1.10.530.40">
    <property type="match status" value="1"/>
</dbReference>
<evidence type="ECO:0000313" key="5">
    <source>
        <dbReference type="EMBL" id="KOS43707.1"/>
    </source>
</evidence>
<dbReference type="InterPro" id="IPR023347">
    <property type="entry name" value="Lysozyme_dom_sf"/>
</dbReference>
<evidence type="ECO:0000256" key="4">
    <source>
        <dbReference type="SAM" id="SignalP"/>
    </source>
</evidence>
<sequence length="176" mass="18711">MKCYSAAVALFAAGAIALPTTEIEKRASVNSGALDLIGELEGFRSNFYTDTVGHQAIGYGHDCPANGDCGSINAPITKTEGKKLLAKDIDTYESCVCKLDNAKDLNANQYGALVSFAFNSGCGGVQTYWHTAMSEKNFKGICEALPNTNTLNGMLNNRRKAEGDFCSKATDQKSGC</sequence>
<organism evidence="5 6">
    <name type="scientific">Penicillium nordicum</name>
    <dbReference type="NCBI Taxonomy" id="229535"/>
    <lineage>
        <taxon>Eukaryota</taxon>
        <taxon>Fungi</taxon>
        <taxon>Dikarya</taxon>
        <taxon>Ascomycota</taxon>
        <taxon>Pezizomycotina</taxon>
        <taxon>Eurotiomycetes</taxon>
        <taxon>Eurotiomycetidae</taxon>
        <taxon>Eurotiales</taxon>
        <taxon>Aspergillaceae</taxon>
        <taxon>Penicillium</taxon>
    </lineage>
</organism>
<dbReference type="GO" id="GO:0042742">
    <property type="term" value="P:defense response to bacterium"/>
    <property type="evidence" value="ECO:0007669"/>
    <property type="project" value="UniProtKB-KW"/>
</dbReference>
<dbReference type="EMBL" id="LHQQ01000075">
    <property type="protein sequence ID" value="KOS43707.1"/>
    <property type="molecule type" value="Genomic_DNA"/>
</dbReference>
<dbReference type="CDD" id="cd00737">
    <property type="entry name" value="lyz_endolysin_autolysin"/>
    <property type="match status" value="1"/>
</dbReference>
<dbReference type="InterPro" id="IPR002196">
    <property type="entry name" value="Glyco_hydro_24"/>
</dbReference>
<dbReference type="Proteomes" id="UP000037696">
    <property type="component" value="Unassembled WGS sequence"/>
</dbReference>
<keyword evidence="2" id="KW-0081">Bacteriolytic enzyme</keyword>
<dbReference type="SUPFAM" id="SSF53955">
    <property type="entry name" value="Lysozyme-like"/>
    <property type="match status" value="1"/>
</dbReference>
<dbReference type="PANTHER" id="PTHR38107:SF3">
    <property type="entry name" value="LYSOZYME RRRD-RELATED"/>
    <property type="match status" value="1"/>
</dbReference>
<proteinExistence type="predicted"/>
<name>A0A0M8P532_9EURO</name>
<dbReference type="GO" id="GO:0016998">
    <property type="term" value="P:cell wall macromolecule catabolic process"/>
    <property type="evidence" value="ECO:0007669"/>
    <property type="project" value="InterPro"/>
</dbReference>
<accession>A0A0M8P532</accession>
<feature type="signal peptide" evidence="4">
    <location>
        <begin position="1"/>
        <end position="17"/>
    </location>
</feature>
<keyword evidence="3" id="KW-1035">Host cytoplasm</keyword>
<evidence type="ECO:0008006" key="7">
    <source>
        <dbReference type="Google" id="ProtNLM"/>
    </source>
</evidence>
<evidence type="ECO:0000256" key="3">
    <source>
        <dbReference type="ARBA" id="ARBA00023200"/>
    </source>
</evidence>
<reference evidence="5 6" key="1">
    <citation type="submission" date="2015-08" db="EMBL/GenBank/DDBJ databases">
        <title>Genome sequencing of Penicillium nordicum.</title>
        <authorList>
            <person name="Nguyen H.D."/>
            <person name="Seifert K.A."/>
        </authorList>
    </citation>
    <scope>NUCLEOTIDE SEQUENCE [LARGE SCALE GENOMIC DNA]</scope>
    <source>
        <strain evidence="5 6">DAOMC 185683</strain>
    </source>
</reference>
<dbReference type="InterPro" id="IPR023346">
    <property type="entry name" value="Lysozyme-like_dom_sf"/>
</dbReference>
<protein>
    <recommendedName>
        <fullName evidence="7">Lysozyme</fullName>
    </recommendedName>
</protein>
<dbReference type="InterPro" id="IPR033907">
    <property type="entry name" value="Endolysin_autolysin"/>
</dbReference>
<feature type="chain" id="PRO_5005819459" description="Lysozyme" evidence="4">
    <location>
        <begin position="18"/>
        <end position="176"/>
    </location>
</feature>
<evidence type="ECO:0000256" key="1">
    <source>
        <dbReference type="ARBA" id="ARBA00022529"/>
    </source>
</evidence>
<evidence type="ECO:0000313" key="6">
    <source>
        <dbReference type="Proteomes" id="UP000037696"/>
    </source>
</evidence>
<evidence type="ECO:0000256" key="2">
    <source>
        <dbReference type="ARBA" id="ARBA00022638"/>
    </source>
</evidence>
<dbReference type="PANTHER" id="PTHR38107">
    <property type="match status" value="1"/>
</dbReference>